<dbReference type="RefSeq" id="WP_121084812.1">
    <property type="nucleotide sequence ID" value="NZ_RBZU01000002.1"/>
</dbReference>
<keyword evidence="2" id="KW-1185">Reference proteome</keyword>
<dbReference type="InterPro" id="IPR000033">
    <property type="entry name" value="LDLR_classB_rpt"/>
</dbReference>
<accession>A0A494YBH7</accession>
<dbReference type="PANTHER" id="PTHR46513:SF41">
    <property type="entry name" value="LOW-DENSITY LIPOPROTEIN RECEPTOR-RELATED PROTEIN"/>
    <property type="match status" value="1"/>
</dbReference>
<reference evidence="1 2" key="1">
    <citation type="submission" date="2018-10" db="EMBL/GenBank/DDBJ databases">
        <title>Robbsia sp. DHC34, isolated from soil.</title>
        <authorList>
            <person name="Gao Z.-H."/>
            <person name="Qiu L.-H."/>
        </authorList>
    </citation>
    <scope>NUCLEOTIDE SEQUENCE [LARGE SCALE GENOMIC DNA]</scope>
    <source>
        <strain evidence="1 2">DHC34</strain>
    </source>
</reference>
<dbReference type="SUPFAM" id="SSF63825">
    <property type="entry name" value="YWTD domain"/>
    <property type="match status" value="1"/>
</dbReference>
<evidence type="ECO:0008006" key="3">
    <source>
        <dbReference type="Google" id="ProtNLM"/>
    </source>
</evidence>
<dbReference type="SMART" id="SM00135">
    <property type="entry name" value="LY"/>
    <property type="match status" value="4"/>
</dbReference>
<dbReference type="EMBL" id="RBZU01000002">
    <property type="protein sequence ID" value="RKP57640.1"/>
    <property type="molecule type" value="Genomic_DNA"/>
</dbReference>
<evidence type="ECO:0000313" key="1">
    <source>
        <dbReference type="EMBL" id="RKP57640.1"/>
    </source>
</evidence>
<dbReference type="OrthoDB" id="111868at2"/>
<dbReference type="InterPro" id="IPR050778">
    <property type="entry name" value="Cueball_EGF_LRP_Nidogen"/>
</dbReference>
<dbReference type="Gene3D" id="2.120.10.30">
    <property type="entry name" value="TolB, C-terminal domain"/>
    <property type="match status" value="2"/>
</dbReference>
<name>A0A494YBH7_9BURK</name>
<proteinExistence type="predicted"/>
<organism evidence="1 2">
    <name type="scientific">Pararobbsia silviterrae</name>
    <dbReference type="NCBI Taxonomy" id="1792498"/>
    <lineage>
        <taxon>Bacteria</taxon>
        <taxon>Pseudomonadati</taxon>
        <taxon>Pseudomonadota</taxon>
        <taxon>Betaproteobacteria</taxon>
        <taxon>Burkholderiales</taxon>
        <taxon>Burkholderiaceae</taxon>
        <taxon>Pararobbsia</taxon>
    </lineage>
</organism>
<dbReference type="PANTHER" id="PTHR46513">
    <property type="entry name" value="VITELLOGENIN RECEPTOR-LIKE PROTEIN-RELATED-RELATED"/>
    <property type="match status" value="1"/>
</dbReference>
<dbReference type="InterPro" id="IPR011042">
    <property type="entry name" value="6-blade_b-propeller_TolB-like"/>
</dbReference>
<dbReference type="SUPFAM" id="SSF63829">
    <property type="entry name" value="Calcium-dependent phosphotriesterase"/>
    <property type="match status" value="1"/>
</dbReference>
<comment type="caution">
    <text evidence="1">The sequence shown here is derived from an EMBL/GenBank/DDBJ whole genome shotgun (WGS) entry which is preliminary data.</text>
</comment>
<dbReference type="AlphaFoldDB" id="A0A494YBH7"/>
<dbReference type="Proteomes" id="UP000270342">
    <property type="component" value="Unassembled WGS sequence"/>
</dbReference>
<sequence>MTSPAEGTLYVLQARPPSIVAVGSDGNHLTIKAELAGTPDGIKIDAANRIAYWTNMGSGIHLLDSDPLPQPIPPNDGTIECANLDGTGHRVLVASGLAGTPKEIVLDVEGGHLYWCDREGMRVMRARLDGSEVTELVRTGNFPEDTEDATRHCVGIALDIPNKHLYWTQKGPPDGGLGRIFRAGIALPAGATATQRPDIECLLADLPEPIDLDIDHQTHMLYWTDRGDDTHDGNSLNRGKITAQGVSEREVLIRGLKEGIGVSLDIEGRRAFVTDLAGNIREIDIDTRQETHFATTTHLGALTGIDYVAA</sequence>
<protein>
    <recommendedName>
        <fullName evidence="3">3-hydroxyacyl-CoA dehydrogenase</fullName>
    </recommendedName>
</protein>
<evidence type="ECO:0000313" key="2">
    <source>
        <dbReference type="Proteomes" id="UP000270342"/>
    </source>
</evidence>
<gene>
    <name evidence="1" type="ORF">D7S86_06755</name>
</gene>